<feature type="transmembrane region" description="Helical" evidence="8">
    <location>
        <begin position="58"/>
        <end position="79"/>
    </location>
</feature>
<dbReference type="CDD" id="cd11476">
    <property type="entry name" value="SLC5sbd_DUR3"/>
    <property type="match status" value="1"/>
</dbReference>
<dbReference type="Pfam" id="PF00474">
    <property type="entry name" value="SSF"/>
    <property type="match status" value="1"/>
</dbReference>
<dbReference type="Proteomes" id="UP000094285">
    <property type="component" value="Unassembled WGS sequence"/>
</dbReference>
<proteinExistence type="inferred from homology"/>
<evidence type="ECO:0000256" key="1">
    <source>
        <dbReference type="ARBA" id="ARBA00004141"/>
    </source>
</evidence>
<feature type="transmembrane region" description="Helical" evidence="8">
    <location>
        <begin position="294"/>
        <end position="319"/>
    </location>
</feature>
<dbReference type="PROSITE" id="PS50283">
    <property type="entry name" value="NA_SOLUT_SYMP_3"/>
    <property type="match status" value="1"/>
</dbReference>
<feature type="transmembrane region" description="Helical" evidence="8">
    <location>
        <begin position="91"/>
        <end position="111"/>
    </location>
</feature>
<evidence type="ECO:0000256" key="4">
    <source>
        <dbReference type="ARBA" id="ARBA00022989"/>
    </source>
</evidence>
<keyword evidence="4 8" id="KW-1133">Transmembrane helix</keyword>
<feature type="transmembrane region" description="Helical" evidence="8">
    <location>
        <begin position="643"/>
        <end position="665"/>
    </location>
</feature>
<gene>
    <name evidence="9" type="ORF">CANTADRAFT_19728</name>
</gene>
<feature type="region of interest" description="Disordered" evidence="7">
    <location>
        <begin position="542"/>
        <end position="576"/>
    </location>
</feature>
<feature type="transmembrane region" description="Helical" evidence="8">
    <location>
        <begin position="431"/>
        <end position="452"/>
    </location>
</feature>
<evidence type="ECO:0000256" key="8">
    <source>
        <dbReference type="SAM" id="Phobius"/>
    </source>
</evidence>
<keyword evidence="3 8" id="KW-0812">Transmembrane</keyword>
<evidence type="ECO:0000256" key="3">
    <source>
        <dbReference type="ARBA" id="ARBA00022692"/>
    </source>
</evidence>
<dbReference type="RefSeq" id="XP_020067271.1">
    <property type="nucleotide sequence ID" value="XM_020206476.1"/>
</dbReference>
<feature type="transmembrane region" description="Helical" evidence="8">
    <location>
        <begin position="137"/>
        <end position="162"/>
    </location>
</feature>
<evidence type="ECO:0000256" key="7">
    <source>
        <dbReference type="SAM" id="MobiDB-lite"/>
    </source>
</evidence>
<keyword evidence="5 8" id="KW-0472">Membrane</keyword>
<feature type="transmembrane region" description="Helical" evidence="8">
    <location>
        <begin position="199"/>
        <end position="218"/>
    </location>
</feature>
<feature type="transmembrane region" description="Helical" evidence="8">
    <location>
        <begin position="459"/>
        <end position="479"/>
    </location>
</feature>
<dbReference type="GO" id="GO:0005886">
    <property type="term" value="C:plasma membrane"/>
    <property type="evidence" value="ECO:0007669"/>
    <property type="project" value="TreeGrafter"/>
</dbReference>
<comment type="similarity">
    <text evidence="2 6">Belongs to the sodium:solute symporter (SSF) (TC 2.A.21) family.</text>
</comment>
<dbReference type="GeneID" id="30980613"/>
<evidence type="ECO:0000256" key="5">
    <source>
        <dbReference type="ARBA" id="ARBA00023136"/>
    </source>
</evidence>
<dbReference type="GO" id="GO:0015204">
    <property type="term" value="F:urea transmembrane transporter activity"/>
    <property type="evidence" value="ECO:0007669"/>
    <property type="project" value="InterPro"/>
</dbReference>
<accession>A0A1E4SRL1</accession>
<feature type="transmembrane region" description="Helical" evidence="8">
    <location>
        <begin position="610"/>
        <end position="631"/>
    </location>
</feature>
<keyword evidence="10" id="KW-1185">Reference proteome</keyword>
<evidence type="ECO:0000256" key="2">
    <source>
        <dbReference type="ARBA" id="ARBA00006434"/>
    </source>
</evidence>
<evidence type="ECO:0000313" key="10">
    <source>
        <dbReference type="Proteomes" id="UP000094285"/>
    </source>
</evidence>
<protein>
    <submittedName>
        <fullName evidence="9">Na+/solute symporter</fullName>
    </submittedName>
</protein>
<dbReference type="OrthoDB" id="6132759at2759"/>
<reference evidence="10" key="1">
    <citation type="submission" date="2016-05" db="EMBL/GenBank/DDBJ databases">
        <title>Comparative genomics of biotechnologically important yeasts.</title>
        <authorList>
            <consortium name="DOE Joint Genome Institute"/>
            <person name="Riley R."/>
            <person name="Haridas S."/>
            <person name="Wolfe K.H."/>
            <person name="Lopes M.R."/>
            <person name="Hittinger C.T."/>
            <person name="Goker M."/>
            <person name="Salamov A."/>
            <person name="Wisecaver J."/>
            <person name="Long T.M."/>
            <person name="Aerts A.L."/>
            <person name="Barry K."/>
            <person name="Choi C."/>
            <person name="Clum A."/>
            <person name="Coughlan A.Y."/>
            <person name="Deshpande S."/>
            <person name="Douglass A.P."/>
            <person name="Hanson S.J."/>
            <person name="Klenk H.-P."/>
            <person name="Labutti K."/>
            <person name="Lapidus A."/>
            <person name="Lindquist E."/>
            <person name="Lipzen A."/>
            <person name="Meier-Kolthoff J.P."/>
            <person name="Ohm R.A."/>
            <person name="Otillar R.P."/>
            <person name="Pangilinan J."/>
            <person name="Peng Y."/>
            <person name="Rokas A."/>
            <person name="Rosa C.A."/>
            <person name="Scheuner C."/>
            <person name="Sibirny A.A."/>
            <person name="Slot J.C."/>
            <person name="Stielow J.B."/>
            <person name="Sun H."/>
            <person name="Kurtzman C.P."/>
            <person name="Blackwell M."/>
            <person name="Grigoriev I.V."/>
            <person name="Jeffries T.W."/>
        </authorList>
    </citation>
    <scope>NUCLEOTIDE SEQUENCE [LARGE SCALE GENOMIC DNA]</scope>
    <source>
        <strain evidence="10">NRRL Y-17324</strain>
    </source>
</reference>
<feature type="compositionally biased region" description="Basic and acidic residues" evidence="7">
    <location>
        <begin position="556"/>
        <end position="576"/>
    </location>
</feature>
<feature type="transmembrane region" description="Helical" evidence="8">
    <location>
        <begin position="499"/>
        <end position="520"/>
    </location>
</feature>
<dbReference type="AlphaFoldDB" id="A0A1E4SRL1"/>
<dbReference type="PANTHER" id="PTHR46154">
    <property type="match status" value="1"/>
</dbReference>
<feature type="transmembrane region" description="Helical" evidence="8">
    <location>
        <begin position="168"/>
        <end position="187"/>
    </location>
</feature>
<dbReference type="EMBL" id="KV453909">
    <property type="protein sequence ID" value="ODV82149.1"/>
    <property type="molecule type" value="Genomic_DNA"/>
</dbReference>
<evidence type="ECO:0000313" key="9">
    <source>
        <dbReference type="EMBL" id="ODV82149.1"/>
    </source>
</evidence>
<feature type="transmembrane region" description="Helical" evidence="8">
    <location>
        <begin position="403"/>
        <end position="425"/>
    </location>
</feature>
<comment type="subcellular location">
    <subcellularLocation>
        <location evidence="1">Membrane</location>
        <topology evidence="1">Multi-pass membrane protein</topology>
    </subcellularLocation>
</comment>
<feature type="transmembrane region" description="Helical" evidence="8">
    <location>
        <begin position="358"/>
        <end position="382"/>
    </location>
</feature>
<dbReference type="InterPro" id="IPR031155">
    <property type="entry name" value="DUR"/>
</dbReference>
<dbReference type="InterPro" id="IPR038377">
    <property type="entry name" value="Na/Glc_symporter_sf"/>
</dbReference>
<evidence type="ECO:0000256" key="6">
    <source>
        <dbReference type="RuleBase" id="RU362091"/>
    </source>
</evidence>
<sequence>MANSDGVEMLGQSSGYGVLVGVGGLFAIGMILTTRLLQKYLHENANSTENFMVANRNVGAPLVASSVYLSWTWATELLWSSAMVYNYGIMASYWYSAGLAIQICLMTVLGIEAKKKIPTSHTSLEIVEIRYGKACHLLYMFLSLANNLLACSSMILGAAGAISVITDNLHIAACTMLIPFGVLLYTAVGGLKATFLTDFVHSLILLIILCYIDTGVLASKEIGGLDGLYDLVRQHEGDRYIKGNFEGSFMTGKSQGAIFFGIILTIGNFGLTVMDSSFWQKSFSADVKATLPGYLTAGFLIFANSWGTGSIVGLASIVLEKSPVFPTFPRAMTAFEIDSGLMLPYTVKAVLGKGGLGALLLIIYLAVTSTVSAQMISVSSIVSFDIYKKYFNQNAQNKEMIRVSHISVVFFGLFSAGFSLMLHYVGVNMTWMGYFISMIICPGVIPLSLTIIWDRQTTLAAFVAPIVGVGVGIAVWLSTAKHYFGVITIDALGQQLPCLYAALTALFLPGIVSVILSLTINPKKFDWLILSEKNLLVEDPGLSDADSETDTGNSSEENHSQVKGEKSSEKNKYEPKVKTVLSEEEQYDNSLELDKSPEQDAKLLLKYRKIAYGAFIFVLLITWVIWPLPLYRDYIWSRAYFKGYVTVALIWVYAALLVIGIYPLISGRHTQAKIWRGLYRDYIRRDSK</sequence>
<dbReference type="InterPro" id="IPR001734">
    <property type="entry name" value="Na/solute_symporter"/>
</dbReference>
<organism evidence="9 10">
    <name type="scientific">Suhomyces tanzawaensis NRRL Y-17324</name>
    <dbReference type="NCBI Taxonomy" id="984487"/>
    <lineage>
        <taxon>Eukaryota</taxon>
        <taxon>Fungi</taxon>
        <taxon>Dikarya</taxon>
        <taxon>Ascomycota</taxon>
        <taxon>Saccharomycotina</taxon>
        <taxon>Pichiomycetes</taxon>
        <taxon>Debaryomycetaceae</taxon>
        <taxon>Suhomyces</taxon>
    </lineage>
</organism>
<name>A0A1E4SRL1_9ASCO</name>
<dbReference type="PANTHER" id="PTHR46154:SF3">
    <property type="entry name" value="DUR32P"/>
    <property type="match status" value="1"/>
</dbReference>
<dbReference type="Gene3D" id="1.20.1730.10">
    <property type="entry name" value="Sodium/glucose cotransporter"/>
    <property type="match status" value="1"/>
</dbReference>
<feature type="transmembrane region" description="Helical" evidence="8">
    <location>
        <begin position="16"/>
        <end position="37"/>
    </location>
</feature>
<dbReference type="STRING" id="984487.A0A1E4SRL1"/>
<feature type="transmembrane region" description="Helical" evidence="8">
    <location>
        <begin position="256"/>
        <end position="274"/>
    </location>
</feature>